<keyword evidence="2" id="KW-1133">Transmembrane helix</keyword>
<feature type="compositionally biased region" description="Basic and acidic residues" evidence="1">
    <location>
        <begin position="59"/>
        <end position="70"/>
    </location>
</feature>
<keyword evidence="2" id="KW-0472">Membrane</keyword>
<feature type="transmembrane region" description="Helical" evidence="2">
    <location>
        <begin position="12"/>
        <end position="29"/>
    </location>
</feature>
<name>A0A7I7RX62_9MYCO</name>
<evidence type="ECO:0000256" key="1">
    <source>
        <dbReference type="SAM" id="MobiDB-lite"/>
    </source>
</evidence>
<keyword evidence="2" id="KW-0812">Transmembrane</keyword>
<dbReference type="AlphaFoldDB" id="A0A7I7RX62"/>
<dbReference type="EMBL" id="AP022593">
    <property type="protein sequence ID" value="BBY48315.1"/>
    <property type="molecule type" value="Genomic_DNA"/>
</dbReference>
<dbReference type="PROSITE" id="PS51257">
    <property type="entry name" value="PROKAR_LIPOPROTEIN"/>
    <property type="match status" value="1"/>
</dbReference>
<protein>
    <submittedName>
        <fullName evidence="3">Uncharacterized protein</fullName>
    </submittedName>
</protein>
<accession>A0A7I7RX62</accession>
<sequence length="231" mass="24286">MTGRSRRSSARVAALVVVAVIGGGCAPLFDGTVVGGSPSWPGARLERGVLRAEDFPPGVRYDRAEADPSRADGAGAPPPMLSKPTGCTDGLTRVIAGSAERGPGSAIEYVVGYDGARISMTVLSWRLDIDALAAEAQRCARFEAFFDSSSPGIPMTTSRLSTTSADTLAYQQTMRLGSTESSVYFWFGNVGSSALFGIAFPTPNPDIEVKAELPQTFMEIATRQAARLETG</sequence>
<keyword evidence="4" id="KW-1185">Reference proteome</keyword>
<gene>
    <name evidence="3" type="ORF">MARA_17830</name>
</gene>
<proteinExistence type="predicted"/>
<dbReference type="KEGG" id="marz:MARA_17830"/>
<feature type="region of interest" description="Disordered" evidence="1">
    <location>
        <begin position="59"/>
        <end position="86"/>
    </location>
</feature>
<geneLocation type="plasmid" evidence="4">
    <name>pjcm18538 dna</name>
</geneLocation>
<organism evidence="3 4">
    <name type="scientific">Mycolicibacterium arabiense</name>
    <dbReference type="NCBI Taxonomy" id="1286181"/>
    <lineage>
        <taxon>Bacteria</taxon>
        <taxon>Bacillati</taxon>
        <taxon>Actinomycetota</taxon>
        <taxon>Actinomycetes</taxon>
        <taxon>Mycobacteriales</taxon>
        <taxon>Mycobacteriaceae</taxon>
        <taxon>Mycolicibacterium</taxon>
    </lineage>
</organism>
<dbReference type="RefSeq" id="WP_163918118.1">
    <property type="nucleotide sequence ID" value="NZ_AP022593.1"/>
</dbReference>
<dbReference type="Proteomes" id="UP000467428">
    <property type="component" value="Chromosome"/>
</dbReference>
<evidence type="ECO:0000313" key="4">
    <source>
        <dbReference type="Proteomes" id="UP000467428"/>
    </source>
</evidence>
<reference evidence="3 4" key="1">
    <citation type="journal article" date="2019" name="Emerg. Microbes Infect.">
        <title>Comprehensive subspecies identification of 175 nontuberculous mycobacteria species based on 7547 genomic profiles.</title>
        <authorList>
            <person name="Matsumoto Y."/>
            <person name="Kinjo T."/>
            <person name="Motooka D."/>
            <person name="Nabeya D."/>
            <person name="Jung N."/>
            <person name="Uechi K."/>
            <person name="Horii T."/>
            <person name="Iida T."/>
            <person name="Fujita J."/>
            <person name="Nakamura S."/>
        </authorList>
    </citation>
    <scope>NUCLEOTIDE SEQUENCE [LARGE SCALE GENOMIC DNA]</scope>
    <source>
        <strain evidence="3 4">JCM 18538</strain>
    </source>
</reference>
<evidence type="ECO:0000256" key="2">
    <source>
        <dbReference type="SAM" id="Phobius"/>
    </source>
</evidence>
<evidence type="ECO:0000313" key="3">
    <source>
        <dbReference type="EMBL" id="BBY48315.1"/>
    </source>
</evidence>